<keyword evidence="1" id="KW-0472">Membrane</keyword>
<comment type="caution">
    <text evidence="2">The sequence shown here is derived from an EMBL/GenBank/DDBJ whole genome shotgun (WGS) entry which is preliminary data.</text>
</comment>
<reference evidence="2" key="1">
    <citation type="submission" date="2021-02" db="EMBL/GenBank/DDBJ databases">
        <authorList>
            <person name="Dougan E. K."/>
            <person name="Rhodes N."/>
            <person name="Thang M."/>
            <person name="Chan C."/>
        </authorList>
    </citation>
    <scope>NUCLEOTIDE SEQUENCE</scope>
</reference>
<gene>
    <name evidence="2" type="ORF">SNAT2548_LOCUS18061</name>
</gene>
<evidence type="ECO:0000313" key="3">
    <source>
        <dbReference type="Proteomes" id="UP000604046"/>
    </source>
</evidence>
<accession>A0A812PBH7</accession>
<dbReference type="AlphaFoldDB" id="A0A812PBH7"/>
<evidence type="ECO:0000313" key="2">
    <source>
        <dbReference type="EMBL" id="CAE7344691.1"/>
    </source>
</evidence>
<evidence type="ECO:0000256" key="1">
    <source>
        <dbReference type="SAM" id="Phobius"/>
    </source>
</evidence>
<dbReference type="EMBL" id="CAJNDS010002132">
    <property type="protein sequence ID" value="CAE7344691.1"/>
    <property type="molecule type" value="Genomic_DNA"/>
</dbReference>
<protein>
    <submittedName>
        <fullName evidence="2">Uncharacterized protein</fullName>
    </submittedName>
</protein>
<keyword evidence="1" id="KW-0812">Transmembrane</keyword>
<name>A0A812PBH7_9DINO</name>
<feature type="transmembrane region" description="Helical" evidence="1">
    <location>
        <begin position="12"/>
        <end position="37"/>
    </location>
</feature>
<keyword evidence="1" id="KW-1133">Transmembrane helix</keyword>
<sequence>MHELSMQNSIVVVAYALRWIMIMTTTIFALMGVWLFYTMLGRSQVIHSCLRAHVCVLESPSASGFVQLGTHCSMLLATLQGTRHLQCQVKAVADELRADLRHGGVGLRQPPCEVCCGRNSCRGSAWLRNGGTANEPSMELASFASLSTVSDFVSKG</sequence>
<dbReference type="Proteomes" id="UP000604046">
    <property type="component" value="Unassembled WGS sequence"/>
</dbReference>
<keyword evidence="3" id="KW-1185">Reference proteome</keyword>
<proteinExistence type="predicted"/>
<organism evidence="2 3">
    <name type="scientific">Symbiodinium natans</name>
    <dbReference type="NCBI Taxonomy" id="878477"/>
    <lineage>
        <taxon>Eukaryota</taxon>
        <taxon>Sar</taxon>
        <taxon>Alveolata</taxon>
        <taxon>Dinophyceae</taxon>
        <taxon>Suessiales</taxon>
        <taxon>Symbiodiniaceae</taxon>
        <taxon>Symbiodinium</taxon>
    </lineage>
</organism>